<dbReference type="AlphaFoldDB" id="A0A117US65"/>
<name>A0A117US65_9SPHN</name>
<organism evidence="1 2">
    <name type="scientific">Novosphingobium fuchskuhlense</name>
    <dbReference type="NCBI Taxonomy" id="1117702"/>
    <lineage>
        <taxon>Bacteria</taxon>
        <taxon>Pseudomonadati</taxon>
        <taxon>Pseudomonadota</taxon>
        <taxon>Alphaproteobacteria</taxon>
        <taxon>Sphingomonadales</taxon>
        <taxon>Sphingomonadaceae</taxon>
        <taxon>Novosphingobium</taxon>
    </lineage>
</organism>
<evidence type="ECO:0000313" key="1">
    <source>
        <dbReference type="EMBL" id="KUR69882.1"/>
    </source>
</evidence>
<reference evidence="1 2" key="1">
    <citation type="submission" date="2015-10" db="EMBL/GenBank/DDBJ databases">
        <title>Draft genome sequence of Novosphingobium fuchskuhlense DSM 25065 isolated from a surface water sample of the southwest basin of Lake Grosse Fuchskuhle.</title>
        <authorList>
            <person name="Ruckert C."/>
            <person name="Winkler A."/>
            <person name="Glaeser J."/>
            <person name="Grossart H.-P."/>
            <person name="Kalinowski J."/>
            <person name="Glaeser S."/>
        </authorList>
    </citation>
    <scope>NUCLEOTIDE SEQUENCE [LARGE SCALE GENOMIC DNA]</scope>
    <source>
        <strain evidence="1 2">FNE08-7</strain>
    </source>
</reference>
<gene>
    <name evidence="1" type="ORF">AQZ52_17940</name>
</gene>
<comment type="caution">
    <text evidence="1">The sequence shown here is derived from an EMBL/GenBank/DDBJ whole genome shotgun (WGS) entry which is preliminary data.</text>
</comment>
<sequence length="75" mass="8248">MEKVSEWLDDDTIPLSLSDPPHKVRRAAKAFLDAKVHDAYDPSMTGRDWFKKIAADEAPLAKALAALLGLGSQEK</sequence>
<keyword evidence="2" id="KW-1185">Reference proteome</keyword>
<accession>A0A117US65</accession>
<dbReference type="EMBL" id="LLZS01000012">
    <property type="protein sequence ID" value="KUR69882.1"/>
    <property type="molecule type" value="Genomic_DNA"/>
</dbReference>
<protein>
    <submittedName>
        <fullName evidence="1">Uncharacterized protein</fullName>
    </submittedName>
</protein>
<evidence type="ECO:0000313" key="2">
    <source>
        <dbReference type="Proteomes" id="UP000058012"/>
    </source>
</evidence>
<proteinExistence type="predicted"/>
<dbReference type="Proteomes" id="UP000058012">
    <property type="component" value="Unassembled WGS sequence"/>
</dbReference>